<dbReference type="GO" id="GO:0009279">
    <property type="term" value="C:cell outer membrane"/>
    <property type="evidence" value="ECO:0007669"/>
    <property type="project" value="UniProtKB-SubCell"/>
</dbReference>
<keyword evidence="10" id="KW-1185">Reference proteome</keyword>
<evidence type="ECO:0000256" key="5">
    <source>
        <dbReference type="ARBA" id="ARBA00022729"/>
    </source>
</evidence>
<dbReference type="AlphaFoldDB" id="A0A975SPD5"/>
<dbReference type="InterPro" id="IPR005017">
    <property type="entry name" value="OMPP1/FadL/TodX"/>
</dbReference>
<organism evidence="9 10">
    <name type="scientific">Azospira inquinata</name>
    <dbReference type="NCBI Taxonomy" id="2785627"/>
    <lineage>
        <taxon>Bacteria</taxon>
        <taxon>Pseudomonadati</taxon>
        <taxon>Pseudomonadota</taxon>
        <taxon>Betaproteobacteria</taxon>
        <taxon>Rhodocyclales</taxon>
        <taxon>Rhodocyclaceae</taxon>
        <taxon>Azospira</taxon>
    </lineage>
</organism>
<dbReference type="EMBL" id="CP064782">
    <property type="protein sequence ID" value="QWT49988.1"/>
    <property type="molecule type" value="Genomic_DNA"/>
</dbReference>
<evidence type="ECO:0000256" key="8">
    <source>
        <dbReference type="SAM" id="SignalP"/>
    </source>
</evidence>
<dbReference type="KEGG" id="aiq:Azoinq_05130"/>
<evidence type="ECO:0000256" key="6">
    <source>
        <dbReference type="ARBA" id="ARBA00023136"/>
    </source>
</evidence>
<proteinExistence type="inferred from homology"/>
<evidence type="ECO:0000256" key="2">
    <source>
        <dbReference type="ARBA" id="ARBA00008163"/>
    </source>
</evidence>
<dbReference type="PANTHER" id="PTHR35093:SF3">
    <property type="entry name" value="LONG-CHAIN FATTY ACID TRANSPORT PROTEIN"/>
    <property type="match status" value="1"/>
</dbReference>
<comment type="similarity">
    <text evidence="2">Belongs to the OmpP1/FadL family.</text>
</comment>
<keyword evidence="6" id="KW-0472">Membrane</keyword>
<accession>A0A975SPD5</accession>
<dbReference type="PANTHER" id="PTHR35093">
    <property type="entry name" value="OUTER MEMBRANE PROTEIN NMB0088-RELATED"/>
    <property type="match status" value="1"/>
</dbReference>
<feature type="signal peptide" evidence="8">
    <location>
        <begin position="1"/>
        <end position="24"/>
    </location>
</feature>
<evidence type="ECO:0000313" key="10">
    <source>
        <dbReference type="Proteomes" id="UP000683428"/>
    </source>
</evidence>
<comment type="subcellular location">
    <subcellularLocation>
        <location evidence="1">Cell outer membrane</location>
        <topology evidence="1">Multi-pass membrane protein</topology>
    </subcellularLocation>
</comment>
<evidence type="ECO:0000256" key="4">
    <source>
        <dbReference type="ARBA" id="ARBA00022692"/>
    </source>
</evidence>
<keyword evidence="3" id="KW-1134">Transmembrane beta strand</keyword>
<keyword evidence="4" id="KW-0812">Transmembrane</keyword>
<name>A0A975SPD5_9RHOO</name>
<reference evidence="9" key="1">
    <citation type="submission" date="2020-11" db="EMBL/GenBank/DDBJ databases">
        <title>Azospira inquinata sp. nov.</title>
        <authorList>
            <person name="Moe W.M."/>
            <person name="Mikes M.C."/>
        </authorList>
    </citation>
    <scope>NUCLEOTIDE SEQUENCE</scope>
    <source>
        <strain evidence="9">Azo-3</strain>
    </source>
</reference>
<dbReference type="RefSeq" id="WP_216131514.1">
    <property type="nucleotide sequence ID" value="NZ_CP064782.1"/>
</dbReference>
<keyword evidence="5 8" id="KW-0732">Signal</keyword>
<evidence type="ECO:0000256" key="3">
    <source>
        <dbReference type="ARBA" id="ARBA00022452"/>
    </source>
</evidence>
<keyword evidence="7" id="KW-0998">Cell outer membrane</keyword>
<dbReference type="Proteomes" id="UP000683428">
    <property type="component" value="Chromosome"/>
</dbReference>
<evidence type="ECO:0000313" key="9">
    <source>
        <dbReference type="EMBL" id="QWT49988.1"/>
    </source>
</evidence>
<evidence type="ECO:0000256" key="1">
    <source>
        <dbReference type="ARBA" id="ARBA00004571"/>
    </source>
</evidence>
<dbReference type="Pfam" id="PF03349">
    <property type="entry name" value="Toluene_X"/>
    <property type="match status" value="1"/>
</dbReference>
<evidence type="ECO:0000256" key="7">
    <source>
        <dbReference type="ARBA" id="ARBA00023237"/>
    </source>
</evidence>
<dbReference type="GO" id="GO:0015483">
    <property type="term" value="F:long-chain fatty acid transporting porin activity"/>
    <property type="evidence" value="ECO:0007669"/>
    <property type="project" value="TreeGrafter"/>
</dbReference>
<feature type="chain" id="PRO_5037100603" evidence="8">
    <location>
        <begin position="25"/>
        <end position="431"/>
    </location>
</feature>
<gene>
    <name evidence="9" type="ORF">Azoinq_05130</name>
</gene>
<sequence>MNKALMARALPATLLGLFSAQAGAAAFQLLEQSASGLGNAFAGSAAVAENASTVYFNPAGMTQLAGNNLSVGFNYITLKTQFHNGNSANPYGPYARNLSNDGGDAGDAAVVPNFYFTKEITPNWYIGFGAGGPFGLRTDYPSDFRGKYLALKSDIQAINLNPSIAYKANDWVSLGFGLNYQKFEAELTSAVNGSVYGDGKFKVNGDDWAWGWNGGALFTLSPQTKIGVSYRSAIQHEVKGNYNLSGLPTPVINAAGYPSTSGNAKVSIKLPETWILSATHKLNDRWELLGDVSMTGWSSVPELRIKFSNGAPDKYSTYKWKDSWRVALGANYTLSERTKLKFGVAVDKTPLDGSTYRTPRLPDEDRLWLSLGLQYKLMPGHTIDVGYAYLNAKDAKIHDSGTPADAMKNGVLDGTYKSHVQILGVQYSMQF</sequence>
<protein>
    <submittedName>
        <fullName evidence="9">Outer membrane protein transport protein</fullName>
    </submittedName>
</protein>